<evidence type="ECO:0000313" key="1">
    <source>
        <dbReference type="Proteomes" id="UP000887565"/>
    </source>
</evidence>
<evidence type="ECO:0000313" key="2">
    <source>
        <dbReference type="WBParaSite" id="nRc.2.0.1.t32344-RA"/>
    </source>
</evidence>
<dbReference type="WBParaSite" id="nRc.2.0.1.t32344-RA">
    <property type="protein sequence ID" value="nRc.2.0.1.t32344-RA"/>
    <property type="gene ID" value="nRc.2.0.1.g32344"/>
</dbReference>
<reference evidence="2" key="1">
    <citation type="submission" date="2022-11" db="UniProtKB">
        <authorList>
            <consortium name="WormBaseParasite"/>
        </authorList>
    </citation>
    <scope>IDENTIFICATION</scope>
</reference>
<organism evidence="1 2">
    <name type="scientific">Romanomermis culicivorax</name>
    <name type="common">Nematode worm</name>
    <dbReference type="NCBI Taxonomy" id="13658"/>
    <lineage>
        <taxon>Eukaryota</taxon>
        <taxon>Metazoa</taxon>
        <taxon>Ecdysozoa</taxon>
        <taxon>Nematoda</taxon>
        <taxon>Enoplea</taxon>
        <taxon>Dorylaimia</taxon>
        <taxon>Mermithida</taxon>
        <taxon>Mermithoidea</taxon>
        <taxon>Mermithidae</taxon>
        <taxon>Romanomermis</taxon>
    </lineage>
</organism>
<sequence length="154" mass="17870">SLADGDLRNYDVLYLSKWSILNQVLSRREIAEKVLGDGWAGINSQYFRAGRIKNSYTLNLWNEGNVDLDYELLPLIPYENHKKGRKNLLKHSNHVLVKMTDHEKMVWNEINKFIRDLAKQRSAKIFILNSSNSISSRVISSLKARFCCDFHTLS</sequence>
<accession>A0A915K1Z7</accession>
<dbReference type="AlphaFoldDB" id="A0A915K1Z7"/>
<protein>
    <submittedName>
        <fullName evidence="2">Uncharacterized protein</fullName>
    </submittedName>
</protein>
<keyword evidence="1" id="KW-1185">Reference proteome</keyword>
<dbReference type="Proteomes" id="UP000887565">
    <property type="component" value="Unplaced"/>
</dbReference>
<name>A0A915K1Z7_ROMCU</name>
<proteinExistence type="predicted"/>